<dbReference type="SUPFAM" id="SSF55031">
    <property type="entry name" value="Bacterial exopeptidase dimerisation domain"/>
    <property type="match status" value="1"/>
</dbReference>
<feature type="domain" description="Peptidase M20 dimerisation" evidence="12">
    <location>
        <begin position="190"/>
        <end position="303"/>
    </location>
</feature>
<keyword evidence="10" id="KW-0170">Cobalt</keyword>
<dbReference type="InterPro" id="IPR001261">
    <property type="entry name" value="ArgE/DapE_CS"/>
</dbReference>
<comment type="cofactor">
    <cofactor evidence="1">
        <name>Co(2+)</name>
        <dbReference type="ChEBI" id="CHEBI:48828"/>
    </cofactor>
</comment>
<dbReference type="UniPathway" id="UPA00034">
    <property type="reaction ID" value="UER00021"/>
</dbReference>
<reference evidence="13" key="2">
    <citation type="submission" date="2021-04" db="EMBL/GenBank/DDBJ databases">
        <authorList>
            <person name="Liu J."/>
        </authorList>
    </citation>
    <scope>NUCLEOTIDE SEQUENCE</scope>
    <source>
        <strain evidence="13">BAD-6</strain>
    </source>
</reference>
<dbReference type="InterPro" id="IPR050072">
    <property type="entry name" value="Peptidase_M20A"/>
</dbReference>
<dbReference type="GO" id="GO:0009089">
    <property type="term" value="P:lysine biosynthetic process via diaminopimelate"/>
    <property type="evidence" value="ECO:0007669"/>
    <property type="project" value="UniProtKB-UniPathway"/>
</dbReference>
<evidence type="ECO:0000256" key="5">
    <source>
        <dbReference type="ARBA" id="ARBA00011921"/>
    </source>
</evidence>
<gene>
    <name evidence="13" type="ORF">KCX82_02395</name>
</gene>
<dbReference type="EC" id="3.5.1.18" evidence="5"/>
<comment type="similarity">
    <text evidence="4">Belongs to the peptidase M20A family.</text>
</comment>
<dbReference type="SUPFAM" id="SSF53187">
    <property type="entry name" value="Zn-dependent exopeptidases"/>
    <property type="match status" value="1"/>
</dbReference>
<dbReference type="Pfam" id="PF07687">
    <property type="entry name" value="M20_dimer"/>
    <property type="match status" value="1"/>
</dbReference>
<dbReference type="CDD" id="cd08659">
    <property type="entry name" value="M20_ArgE_DapE-like"/>
    <property type="match status" value="1"/>
</dbReference>
<accession>A0A8J7W028</accession>
<comment type="cofactor">
    <cofactor evidence="2">
        <name>Zn(2+)</name>
        <dbReference type="ChEBI" id="CHEBI:29105"/>
    </cofactor>
</comment>
<evidence type="ECO:0000256" key="2">
    <source>
        <dbReference type="ARBA" id="ARBA00001947"/>
    </source>
</evidence>
<evidence type="ECO:0000256" key="4">
    <source>
        <dbReference type="ARBA" id="ARBA00006247"/>
    </source>
</evidence>
<proteinExistence type="inferred from homology"/>
<dbReference type="InterPro" id="IPR036264">
    <property type="entry name" value="Bact_exopeptidase_dim_dom"/>
</dbReference>
<evidence type="ECO:0000256" key="11">
    <source>
        <dbReference type="ARBA" id="ARBA00051301"/>
    </source>
</evidence>
<evidence type="ECO:0000256" key="7">
    <source>
        <dbReference type="ARBA" id="ARBA00022723"/>
    </source>
</evidence>
<dbReference type="InterPro" id="IPR010182">
    <property type="entry name" value="ArgE/DapE"/>
</dbReference>
<dbReference type="AlphaFoldDB" id="A0A8J7W028"/>
<reference evidence="13" key="1">
    <citation type="submission" date="2021-04" db="EMBL/GenBank/DDBJ databases">
        <title>Sinoanaerobacter chloroacetimidivorans sp. nov., an obligate anaerobic bacterium isolated from anaerobic sludge.</title>
        <authorList>
            <person name="Bao Y."/>
        </authorList>
    </citation>
    <scope>NUCLEOTIDE SEQUENCE</scope>
    <source>
        <strain evidence="13">BAD-6</strain>
    </source>
</reference>
<dbReference type="RefSeq" id="WP_227016836.1">
    <property type="nucleotide sequence ID" value="NZ_JAGSND010000001.1"/>
</dbReference>
<dbReference type="Proteomes" id="UP000675664">
    <property type="component" value="Unassembled WGS sequence"/>
</dbReference>
<dbReference type="GO" id="GO:0009014">
    <property type="term" value="F:succinyl-diaminopimelate desuccinylase activity"/>
    <property type="evidence" value="ECO:0007669"/>
    <property type="project" value="UniProtKB-EC"/>
</dbReference>
<comment type="pathway">
    <text evidence="3">Amino-acid biosynthesis; L-lysine biosynthesis via DAP pathway; LL-2,6-diaminopimelate from (S)-tetrahydrodipicolinate (succinylase route): step 3/3.</text>
</comment>
<keyword evidence="8" id="KW-0378">Hydrolase</keyword>
<dbReference type="EMBL" id="JAGSND010000001">
    <property type="protein sequence ID" value="MBR0596716.1"/>
    <property type="molecule type" value="Genomic_DNA"/>
</dbReference>
<dbReference type="GO" id="GO:0046872">
    <property type="term" value="F:metal ion binding"/>
    <property type="evidence" value="ECO:0007669"/>
    <property type="project" value="UniProtKB-KW"/>
</dbReference>
<dbReference type="Gene3D" id="3.40.630.10">
    <property type="entry name" value="Zn peptidases"/>
    <property type="match status" value="2"/>
</dbReference>
<keyword evidence="7" id="KW-0479">Metal-binding</keyword>
<sequence>MKNYRHVADYVNSEELIQFTQDIVRINSVYDPDKEGANETAVASFIAEFLKKEGFEVHIEEVVPGRPNVIAFLRGTQPGKTILFEGHTDVVTAGDLKQWKYDPFGAEIVGDRMYGRGTCDTKGNVAAAIFAAKAVKDSKEEFKGNILLCIPCDEEGMMIGIKDFIKRGWADHVDAAVICEPEENHICIFQKGAMRAEIRVFGKQSHGAMPLTGINPNWRLAKIICELEKLEQSEKDRVGCHEYLKWPSITPTIITSPAKGEAQINVVPGEAYMTLDIRTIPGQDHQVLKQQILDIYEKLAKEDPDFKATLEIIEERPWTETPKDAPITKVVYRAVEEITGKEPVWQGVPGATDGTFLHKEKGIPVIVIGAGDTYIPHHADEYVDLPELIETTKIYALTSMYFLNEDC</sequence>
<evidence type="ECO:0000256" key="6">
    <source>
        <dbReference type="ARBA" id="ARBA00016853"/>
    </source>
</evidence>
<evidence type="ECO:0000256" key="9">
    <source>
        <dbReference type="ARBA" id="ARBA00022833"/>
    </source>
</evidence>
<dbReference type="PROSITE" id="PS00758">
    <property type="entry name" value="ARGE_DAPE_CPG2_1"/>
    <property type="match status" value="1"/>
</dbReference>
<name>A0A8J7W028_9FIRM</name>
<comment type="catalytic activity">
    <reaction evidence="11">
        <text>N-succinyl-(2S,6S)-2,6-diaminopimelate + H2O = (2S,6S)-2,6-diaminopimelate + succinate</text>
        <dbReference type="Rhea" id="RHEA:22608"/>
        <dbReference type="ChEBI" id="CHEBI:15377"/>
        <dbReference type="ChEBI" id="CHEBI:30031"/>
        <dbReference type="ChEBI" id="CHEBI:57609"/>
        <dbReference type="ChEBI" id="CHEBI:58087"/>
        <dbReference type="EC" id="3.5.1.18"/>
    </reaction>
</comment>
<organism evidence="13 14">
    <name type="scientific">Sinanaerobacter chloroacetimidivorans</name>
    <dbReference type="NCBI Taxonomy" id="2818044"/>
    <lineage>
        <taxon>Bacteria</taxon>
        <taxon>Bacillati</taxon>
        <taxon>Bacillota</taxon>
        <taxon>Clostridia</taxon>
        <taxon>Peptostreptococcales</taxon>
        <taxon>Anaerovoracaceae</taxon>
        <taxon>Sinanaerobacter</taxon>
    </lineage>
</organism>
<keyword evidence="9" id="KW-0862">Zinc</keyword>
<evidence type="ECO:0000256" key="3">
    <source>
        <dbReference type="ARBA" id="ARBA00005130"/>
    </source>
</evidence>
<evidence type="ECO:0000259" key="12">
    <source>
        <dbReference type="Pfam" id="PF07687"/>
    </source>
</evidence>
<dbReference type="PANTHER" id="PTHR43808">
    <property type="entry name" value="ACETYLORNITHINE DEACETYLASE"/>
    <property type="match status" value="1"/>
</dbReference>
<dbReference type="InterPro" id="IPR011650">
    <property type="entry name" value="Peptidase_M20_dimer"/>
</dbReference>
<dbReference type="InterPro" id="IPR002933">
    <property type="entry name" value="Peptidase_M20"/>
</dbReference>
<evidence type="ECO:0000256" key="10">
    <source>
        <dbReference type="ARBA" id="ARBA00023285"/>
    </source>
</evidence>
<evidence type="ECO:0000256" key="8">
    <source>
        <dbReference type="ARBA" id="ARBA00022801"/>
    </source>
</evidence>
<protein>
    <recommendedName>
        <fullName evidence="6">Probable succinyl-diaminopimelate desuccinylase</fullName>
        <ecNumber evidence="5">3.5.1.18</ecNumber>
    </recommendedName>
</protein>
<comment type="caution">
    <text evidence="13">The sequence shown here is derived from an EMBL/GenBank/DDBJ whole genome shotgun (WGS) entry which is preliminary data.</text>
</comment>
<dbReference type="PANTHER" id="PTHR43808:SF32">
    <property type="entry name" value="ARGE_DAPE-RELATED DEACYLASE"/>
    <property type="match status" value="1"/>
</dbReference>
<evidence type="ECO:0000313" key="14">
    <source>
        <dbReference type="Proteomes" id="UP000675664"/>
    </source>
</evidence>
<dbReference type="Gene3D" id="3.30.70.360">
    <property type="match status" value="1"/>
</dbReference>
<dbReference type="Pfam" id="PF01546">
    <property type="entry name" value="Peptidase_M20"/>
    <property type="match status" value="1"/>
</dbReference>
<dbReference type="PROSITE" id="PS00759">
    <property type="entry name" value="ARGE_DAPE_CPG2_2"/>
    <property type="match status" value="1"/>
</dbReference>
<evidence type="ECO:0000313" key="13">
    <source>
        <dbReference type="EMBL" id="MBR0596716.1"/>
    </source>
</evidence>
<keyword evidence="14" id="KW-1185">Reference proteome</keyword>
<evidence type="ECO:0000256" key="1">
    <source>
        <dbReference type="ARBA" id="ARBA00001941"/>
    </source>
</evidence>
<dbReference type="NCBIfam" id="TIGR01910">
    <property type="entry name" value="DapE-ArgE"/>
    <property type="match status" value="1"/>
</dbReference>